<dbReference type="Proteomes" id="UP001230220">
    <property type="component" value="Unassembled WGS sequence"/>
</dbReference>
<protein>
    <submittedName>
        <fullName evidence="3">Ferrous iron transport protein A</fullName>
    </submittedName>
</protein>
<gene>
    <name evidence="3" type="ORF">J2S15_003908</name>
</gene>
<dbReference type="SMART" id="SM00899">
    <property type="entry name" value="FeoA"/>
    <property type="match status" value="1"/>
</dbReference>
<keyword evidence="1" id="KW-0408">Iron</keyword>
<dbReference type="PANTHER" id="PTHR43151">
    <property type="entry name" value="FEOA FAMILY PROTEIN"/>
    <property type="match status" value="1"/>
</dbReference>
<dbReference type="RefSeq" id="WP_307411796.1">
    <property type="nucleotide sequence ID" value="NZ_JAUSUR010000009.1"/>
</dbReference>
<evidence type="ECO:0000313" key="3">
    <source>
        <dbReference type="EMBL" id="MDQ0363147.1"/>
    </source>
</evidence>
<dbReference type="Pfam" id="PF04023">
    <property type="entry name" value="FeoA"/>
    <property type="match status" value="1"/>
</dbReference>
<proteinExistence type="predicted"/>
<evidence type="ECO:0000256" key="1">
    <source>
        <dbReference type="ARBA" id="ARBA00023004"/>
    </source>
</evidence>
<dbReference type="InterPro" id="IPR008988">
    <property type="entry name" value="Transcriptional_repressor_C"/>
</dbReference>
<dbReference type="SUPFAM" id="SSF50037">
    <property type="entry name" value="C-terminal domain of transcriptional repressors"/>
    <property type="match status" value="1"/>
</dbReference>
<accession>A0ABU0E8C2</accession>
<comment type="caution">
    <text evidence="3">The sequence shown here is derived from an EMBL/GenBank/DDBJ whole genome shotgun (WGS) entry which is preliminary data.</text>
</comment>
<reference evidence="3 4" key="1">
    <citation type="submission" date="2023-07" db="EMBL/GenBank/DDBJ databases">
        <title>Genomic Encyclopedia of Type Strains, Phase IV (KMG-IV): sequencing the most valuable type-strain genomes for metagenomic binning, comparative biology and taxonomic classification.</title>
        <authorList>
            <person name="Goeker M."/>
        </authorList>
    </citation>
    <scope>NUCLEOTIDE SEQUENCE [LARGE SCALE GENOMIC DNA]</scope>
    <source>
        <strain evidence="3 4">DSM 16784</strain>
    </source>
</reference>
<keyword evidence="4" id="KW-1185">Reference proteome</keyword>
<name>A0ABU0E8C2_9FIRM</name>
<dbReference type="Gene3D" id="2.30.30.90">
    <property type="match status" value="1"/>
</dbReference>
<feature type="domain" description="Ferrous iron transporter FeoA-like" evidence="2">
    <location>
        <begin position="1"/>
        <end position="70"/>
    </location>
</feature>
<dbReference type="InterPro" id="IPR038157">
    <property type="entry name" value="FeoA_core_dom"/>
</dbReference>
<evidence type="ECO:0000313" key="4">
    <source>
        <dbReference type="Proteomes" id="UP001230220"/>
    </source>
</evidence>
<sequence>MPLVLAPVGKTLKVLKCSLDEKTGKHLQNLGLIPGATVVVVREKDGDVIVQVKDSRIALNKQLARKILVA</sequence>
<organism evidence="3 4">
    <name type="scientific">Breznakia pachnodae</name>
    <dbReference type="NCBI Taxonomy" id="265178"/>
    <lineage>
        <taxon>Bacteria</taxon>
        <taxon>Bacillati</taxon>
        <taxon>Bacillota</taxon>
        <taxon>Erysipelotrichia</taxon>
        <taxon>Erysipelotrichales</taxon>
        <taxon>Erysipelotrichaceae</taxon>
        <taxon>Breznakia</taxon>
    </lineage>
</organism>
<dbReference type="InterPro" id="IPR007167">
    <property type="entry name" value="Fe-transptr_FeoA-like"/>
</dbReference>
<evidence type="ECO:0000259" key="2">
    <source>
        <dbReference type="SMART" id="SM00899"/>
    </source>
</evidence>
<dbReference type="EMBL" id="JAUSUR010000009">
    <property type="protein sequence ID" value="MDQ0363147.1"/>
    <property type="molecule type" value="Genomic_DNA"/>
</dbReference>
<dbReference type="PANTHER" id="PTHR43151:SF1">
    <property type="entry name" value="SSR2333 PROTEIN"/>
    <property type="match status" value="1"/>
</dbReference>
<dbReference type="InterPro" id="IPR053184">
    <property type="entry name" value="FeoA-like"/>
</dbReference>